<name>A7TZ20_LEPSM</name>
<dbReference type="AlphaFoldDB" id="A7TZ20"/>
<dbReference type="EMBL" id="EF490830">
    <property type="protein sequence ID" value="ABU41016.1"/>
    <property type="molecule type" value="mRNA"/>
</dbReference>
<feature type="signal peptide" evidence="1">
    <location>
        <begin position="1"/>
        <end position="31"/>
    </location>
</feature>
<evidence type="ECO:0000313" key="2">
    <source>
        <dbReference type="EMBL" id="ABU41016.1"/>
    </source>
</evidence>
<keyword evidence="1" id="KW-0732">Signal</keyword>
<accession>A7TZ20</accession>
<sequence>MPLLILVDMLPIMLLPMSLDMLLLMLQDTLPTMLLPMLQDTLPTMLLPMLQDTLPPMLLLMLPDTVTLPALNSTPKMNSATSSSDTPTSTPLSTNMVIPMEVLLEDINMLMPTVFCNRSPMLLMVLDSELSTLDCQLPQLFPKLNPLSKLPLQFSKESKFLTPLKLLLPRLSSKKPLMRLLPLVETGIK</sequence>
<proteinExistence type="evidence at transcript level"/>
<evidence type="ECO:0000256" key="1">
    <source>
        <dbReference type="SAM" id="SignalP"/>
    </source>
</evidence>
<protein>
    <submittedName>
        <fullName evidence="2">Uncharacterized protein</fullName>
    </submittedName>
</protein>
<reference evidence="2" key="1">
    <citation type="submission" date="2007-03" db="EMBL/GenBank/DDBJ databases">
        <title>Salmon louse (Lepeophtheirus salmonis) transcriptomes during post molting maturation and egg production, revealed using EST-sequencing and microarray analysis.</title>
        <authorList>
            <person name="Eichner C."/>
            <person name="Frost P."/>
            <person name="Dysvik B."/>
            <person name="Kristiansen B."/>
            <person name="Jonassen I."/>
            <person name="Nilsen F."/>
        </authorList>
    </citation>
    <scope>NUCLEOTIDE SEQUENCE</scope>
</reference>
<feature type="chain" id="PRO_5002713940" evidence="1">
    <location>
        <begin position="32"/>
        <end position="189"/>
    </location>
</feature>
<organism evidence="2">
    <name type="scientific">Lepeophtheirus salmonis</name>
    <name type="common">Salmon louse</name>
    <name type="synonym">Caligus salmonis</name>
    <dbReference type="NCBI Taxonomy" id="72036"/>
    <lineage>
        <taxon>Eukaryota</taxon>
        <taxon>Metazoa</taxon>
        <taxon>Ecdysozoa</taxon>
        <taxon>Arthropoda</taxon>
        <taxon>Crustacea</taxon>
        <taxon>Multicrustacea</taxon>
        <taxon>Hexanauplia</taxon>
        <taxon>Copepoda</taxon>
        <taxon>Siphonostomatoida</taxon>
        <taxon>Caligidae</taxon>
        <taxon>Lepeophtheirus</taxon>
    </lineage>
</organism>